<dbReference type="EMBL" id="CAUJNA010000347">
    <property type="protein sequence ID" value="CAJ1375882.1"/>
    <property type="molecule type" value="Genomic_DNA"/>
</dbReference>
<feature type="compositionally biased region" description="Basic and acidic residues" evidence="1">
    <location>
        <begin position="73"/>
        <end position="83"/>
    </location>
</feature>
<feature type="region of interest" description="Disordered" evidence="1">
    <location>
        <begin position="306"/>
        <end position="344"/>
    </location>
</feature>
<feature type="region of interest" description="Disordered" evidence="1">
    <location>
        <begin position="41"/>
        <end position="88"/>
    </location>
</feature>
<feature type="region of interest" description="Disordered" evidence="1">
    <location>
        <begin position="364"/>
        <end position="405"/>
    </location>
</feature>
<accession>A0AA36HV59</accession>
<feature type="compositionally biased region" description="Basic and acidic residues" evidence="1">
    <location>
        <begin position="320"/>
        <end position="338"/>
    </location>
</feature>
<protein>
    <submittedName>
        <fullName evidence="2">Uncharacterized protein</fullName>
    </submittedName>
</protein>
<gene>
    <name evidence="2" type="ORF">EVOR1521_LOCUS5064</name>
</gene>
<feature type="compositionally biased region" description="Polar residues" evidence="1">
    <location>
        <begin position="44"/>
        <end position="53"/>
    </location>
</feature>
<keyword evidence="3" id="KW-1185">Reference proteome</keyword>
<name>A0AA36HV59_9DINO</name>
<comment type="caution">
    <text evidence="2">The sequence shown here is derived from an EMBL/GenBank/DDBJ whole genome shotgun (WGS) entry which is preliminary data.</text>
</comment>
<dbReference type="AlphaFoldDB" id="A0AA36HV59"/>
<feature type="region of interest" description="Disordered" evidence="1">
    <location>
        <begin position="220"/>
        <end position="246"/>
    </location>
</feature>
<sequence>MAWHGVSLPSKTAAHFGQVGQAYFKMAYRCILQEVASRERVNDENLQPANTQDRPTDHDRARFGFKPRSLPTKLEEKAKKDEASPEEVDLQGLLRRTIGDPDDVLPVLRLKPTAGKYDFKDKIADLQAMINPLKNAVSDQRLKARALIEALLGTERGINDQLRESAQEAASLRHDVTEVNDRLHSTQQELTALRAEHSRLKNNAEGAKRREVSLAEQLKEASSQATKLQKDLEEQRKAAQAHSEDAARYKRKCEELGDRHRAQMEEAAELLRRQVNDTMQAQEQLVEAHRKKEAVLIADFEKAKDGLKQEHRRQMAGLEKTSEKKEASGKADLHELRKSHQQAMNDKDLELKAAISQMEDLTKTHQAAVKDKDLAHRQKDEKLSAKMEQLEQAHQAELDQKDGAS</sequence>
<feature type="compositionally biased region" description="Basic and acidic residues" evidence="1">
    <location>
        <begin position="228"/>
        <end position="246"/>
    </location>
</feature>
<proteinExistence type="predicted"/>
<dbReference type="Proteomes" id="UP001178507">
    <property type="component" value="Unassembled WGS sequence"/>
</dbReference>
<evidence type="ECO:0000313" key="3">
    <source>
        <dbReference type="Proteomes" id="UP001178507"/>
    </source>
</evidence>
<organism evidence="2 3">
    <name type="scientific">Effrenium voratum</name>
    <dbReference type="NCBI Taxonomy" id="2562239"/>
    <lineage>
        <taxon>Eukaryota</taxon>
        <taxon>Sar</taxon>
        <taxon>Alveolata</taxon>
        <taxon>Dinophyceae</taxon>
        <taxon>Suessiales</taxon>
        <taxon>Symbiodiniaceae</taxon>
        <taxon>Effrenium</taxon>
    </lineage>
</organism>
<evidence type="ECO:0000313" key="2">
    <source>
        <dbReference type="EMBL" id="CAJ1375882.1"/>
    </source>
</evidence>
<evidence type="ECO:0000256" key="1">
    <source>
        <dbReference type="SAM" id="MobiDB-lite"/>
    </source>
</evidence>
<reference evidence="2" key="1">
    <citation type="submission" date="2023-08" db="EMBL/GenBank/DDBJ databases">
        <authorList>
            <person name="Chen Y."/>
            <person name="Shah S."/>
            <person name="Dougan E. K."/>
            <person name="Thang M."/>
            <person name="Chan C."/>
        </authorList>
    </citation>
    <scope>NUCLEOTIDE SEQUENCE</scope>
</reference>